<dbReference type="RefSeq" id="WP_149890870.1">
    <property type="nucleotide sequence ID" value="NZ_JBHUFA010000001.1"/>
</dbReference>
<organism evidence="1 2">
    <name type="scientific">Roseibium aestuarii</name>
    <dbReference type="NCBI Taxonomy" id="2600299"/>
    <lineage>
        <taxon>Bacteria</taxon>
        <taxon>Pseudomonadati</taxon>
        <taxon>Pseudomonadota</taxon>
        <taxon>Alphaproteobacteria</taxon>
        <taxon>Hyphomicrobiales</taxon>
        <taxon>Stappiaceae</taxon>
        <taxon>Roseibium</taxon>
    </lineage>
</organism>
<accession>A0ABW4JTF6</accession>
<keyword evidence="2" id="KW-1185">Reference proteome</keyword>
<name>A0ABW4JTF6_9HYPH</name>
<evidence type="ECO:0000313" key="2">
    <source>
        <dbReference type="Proteomes" id="UP001597327"/>
    </source>
</evidence>
<comment type="caution">
    <text evidence="1">The sequence shown here is derived from an EMBL/GenBank/DDBJ whole genome shotgun (WGS) entry which is preliminary data.</text>
</comment>
<evidence type="ECO:0000313" key="1">
    <source>
        <dbReference type="EMBL" id="MFD1695394.1"/>
    </source>
</evidence>
<dbReference type="InterPro" id="IPR021270">
    <property type="entry name" value="DUF2849"/>
</dbReference>
<protein>
    <submittedName>
        <fullName evidence="1">DUF2849 domain-containing protein</fullName>
    </submittedName>
</protein>
<dbReference type="EMBL" id="JBHUFA010000001">
    <property type="protein sequence ID" value="MFD1695394.1"/>
    <property type="molecule type" value="Genomic_DNA"/>
</dbReference>
<gene>
    <name evidence="1" type="ORF">ACFSC7_07685</name>
</gene>
<proteinExistence type="predicted"/>
<sequence>MKVITGNRLLDGEVVWLGENGSWVELLSQARVLEGSDELAAALEVARQSLADRVMVDVYEIDVTVEDGRVVPVRLREIIRAAGPTVLPHLGKQARTATA</sequence>
<dbReference type="Proteomes" id="UP001597327">
    <property type="component" value="Unassembled WGS sequence"/>
</dbReference>
<dbReference type="Pfam" id="PF11011">
    <property type="entry name" value="DUF2849"/>
    <property type="match status" value="1"/>
</dbReference>
<reference evidence="2" key="1">
    <citation type="journal article" date="2019" name="Int. J. Syst. Evol. Microbiol.">
        <title>The Global Catalogue of Microorganisms (GCM) 10K type strain sequencing project: providing services to taxonomists for standard genome sequencing and annotation.</title>
        <authorList>
            <consortium name="The Broad Institute Genomics Platform"/>
            <consortium name="The Broad Institute Genome Sequencing Center for Infectious Disease"/>
            <person name="Wu L."/>
            <person name="Ma J."/>
        </authorList>
    </citation>
    <scope>NUCLEOTIDE SEQUENCE [LARGE SCALE GENOMIC DNA]</scope>
    <source>
        <strain evidence="2">JCM 3369</strain>
    </source>
</reference>